<dbReference type="AlphaFoldDB" id="J9CMG4"/>
<proteinExistence type="predicted"/>
<dbReference type="EMBL" id="AMCI01003012">
    <property type="protein sequence ID" value="EJX01291.1"/>
    <property type="molecule type" value="Genomic_DNA"/>
</dbReference>
<name>J9CMG4_9ZZZZ</name>
<organism evidence="1">
    <name type="scientific">gut metagenome</name>
    <dbReference type="NCBI Taxonomy" id="749906"/>
    <lineage>
        <taxon>unclassified sequences</taxon>
        <taxon>metagenomes</taxon>
        <taxon>organismal metagenomes</taxon>
    </lineage>
</organism>
<sequence>MSGGISSVYIAFALIISFQNGNGKESLGIVIRASRGGAVSSFTFDTEYKQSR</sequence>
<reference evidence="1" key="1">
    <citation type="journal article" date="2012" name="PLoS ONE">
        <title>Gene sets for utilization of primary and secondary nutrition supplies in the distal gut of endangered iberian lynx.</title>
        <authorList>
            <person name="Alcaide M."/>
            <person name="Messina E."/>
            <person name="Richter M."/>
            <person name="Bargiela R."/>
            <person name="Peplies J."/>
            <person name="Huws S.A."/>
            <person name="Newbold C.J."/>
            <person name="Golyshin P.N."/>
            <person name="Simon M.A."/>
            <person name="Lopez G."/>
            <person name="Yakimov M.M."/>
            <person name="Ferrer M."/>
        </authorList>
    </citation>
    <scope>NUCLEOTIDE SEQUENCE</scope>
</reference>
<protein>
    <submittedName>
        <fullName evidence="1">Uncharacterized protein</fullName>
    </submittedName>
</protein>
<evidence type="ECO:0000313" key="1">
    <source>
        <dbReference type="EMBL" id="EJX01291.1"/>
    </source>
</evidence>
<comment type="caution">
    <text evidence="1">The sequence shown here is derived from an EMBL/GenBank/DDBJ whole genome shotgun (WGS) entry which is preliminary data.</text>
</comment>
<accession>J9CMG4</accession>
<gene>
    <name evidence="1" type="ORF">EVA_10603</name>
</gene>